<organism evidence="1 2">
    <name type="scientific">Romanomermis culicivorax</name>
    <name type="common">Nematode worm</name>
    <dbReference type="NCBI Taxonomy" id="13658"/>
    <lineage>
        <taxon>Eukaryota</taxon>
        <taxon>Metazoa</taxon>
        <taxon>Ecdysozoa</taxon>
        <taxon>Nematoda</taxon>
        <taxon>Enoplea</taxon>
        <taxon>Dorylaimia</taxon>
        <taxon>Mermithida</taxon>
        <taxon>Mermithoidea</taxon>
        <taxon>Mermithidae</taxon>
        <taxon>Romanomermis</taxon>
    </lineage>
</organism>
<keyword evidence="1" id="KW-1185">Reference proteome</keyword>
<sequence>MRLMSSIFSLLYNDALRVKRRMEGNQHCGKSHNVPAIMDIYDWIIVEEGMQVIATGSLECRPCLRLNSLWPSIELPVGGTSTSSES</sequence>
<accession>A0A915KA49</accession>
<dbReference type="WBParaSite" id="nRc.2.0.1.t35572-RA">
    <property type="protein sequence ID" value="nRc.2.0.1.t35572-RA"/>
    <property type="gene ID" value="nRc.2.0.1.g35572"/>
</dbReference>
<dbReference type="AlphaFoldDB" id="A0A915KA49"/>
<evidence type="ECO:0000313" key="1">
    <source>
        <dbReference type="Proteomes" id="UP000887565"/>
    </source>
</evidence>
<name>A0A915KA49_ROMCU</name>
<dbReference type="Proteomes" id="UP000887565">
    <property type="component" value="Unplaced"/>
</dbReference>
<protein>
    <submittedName>
        <fullName evidence="2">Uncharacterized protein</fullName>
    </submittedName>
</protein>
<reference evidence="2" key="1">
    <citation type="submission" date="2022-11" db="UniProtKB">
        <authorList>
            <consortium name="WormBaseParasite"/>
        </authorList>
    </citation>
    <scope>IDENTIFICATION</scope>
</reference>
<evidence type="ECO:0000313" key="2">
    <source>
        <dbReference type="WBParaSite" id="nRc.2.0.1.t35572-RA"/>
    </source>
</evidence>
<proteinExistence type="predicted"/>